<reference evidence="6 7" key="1">
    <citation type="journal article" date="2024" name="Nat. Commun.">
        <title>Phylogenomics reveals the evolutionary origins of lichenization in chlorophyte algae.</title>
        <authorList>
            <person name="Puginier C."/>
            <person name="Libourel C."/>
            <person name="Otte J."/>
            <person name="Skaloud P."/>
            <person name="Haon M."/>
            <person name="Grisel S."/>
            <person name="Petersen M."/>
            <person name="Berrin J.G."/>
            <person name="Delaux P.M."/>
            <person name="Dal Grande F."/>
            <person name="Keller J."/>
        </authorList>
    </citation>
    <scope>NUCLEOTIDE SEQUENCE [LARGE SCALE GENOMIC DNA]</scope>
    <source>
        <strain evidence="6 7">SAG 245.80</strain>
    </source>
</reference>
<dbReference type="InterPro" id="IPR034085">
    <property type="entry name" value="TOG"/>
</dbReference>
<keyword evidence="2" id="KW-0677">Repeat</keyword>
<feature type="compositionally biased region" description="Low complexity" evidence="4">
    <location>
        <begin position="695"/>
        <end position="710"/>
    </location>
</feature>
<comment type="similarity">
    <text evidence="1">Belongs to the GCN1 family.</text>
</comment>
<dbReference type="GO" id="GO:0006417">
    <property type="term" value="P:regulation of translation"/>
    <property type="evidence" value="ECO:0007669"/>
    <property type="project" value="TreeGrafter"/>
</dbReference>
<evidence type="ECO:0000313" key="6">
    <source>
        <dbReference type="EMBL" id="KAK9840722.1"/>
    </source>
</evidence>
<evidence type="ECO:0000256" key="4">
    <source>
        <dbReference type="SAM" id="MobiDB-lite"/>
    </source>
</evidence>
<dbReference type="PANTHER" id="PTHR23346">
    <property type="entry name" value="TRANSLATIONAL ACTIVATOR GCN1-RELATED"/>
    <property type="match status" value="1"/>
</dbReference>
<accession>A0AAW1S515</accession>
<organism evidence="6 7">
    <name type="scientific">Elliptochloris bilobata</name>
    <dbReference type="NCBI Taxonomy" id="381761"/>
    <lineage>
        <taxon>Eukaryota</taxon>
        <taxon>Viridiplantae</taxon>
        <taxon>Chlorophyta</taxon>
        <taxon>core chlorophytes</taxon>
        <taxon>Trebouxiophyceae</taxon>
        <taxon>Trebouxiophyceae incertae sedis</taxon>
        <taxon>Elliptochloris clade</taxon>
        <taxon>Elliptochloris</taxon>
    </lineage>
</organism>
<feature type="region of interest" description="Disordered" evidence="4">
    <location>
        <begin position="676"/>
        <end position="735"/>
    </location>
</feature>
<evidence type="ECO:0000256" key="3">
    <source>
        <dbReference type="PROSITE-ProRule" id="PRU00103"/>
    </source>
</evidence>
<feature type="repeat" description="HEAT" evidence="3">
    <location>
        <begin position="1386"/>
        <end position="1424"/>
    </location>
</feature>
<feature type="repeat" description="HEAT" evidence="3">
    <location>
        <begin position="1506"/>
        <end position="1544"/>
    </location>
</feature>
<dbReference type="GO" id="GO:0034198">
    <property type="term" value="P:cellular response to amino acid starvation"/>
    <property type="evidence" value="ECO:0007669"/>
    <property type="project" value="TreeGrafter"/>
</dbReference>
<dbReference type="Gene3D" id="1.25.10.10">
    <property type="entry name" value="Leucine-rich Repeat Variant"/>
    <property type="match status" value="7"/>
</dbReference>
<dbReference type="Pfam" id="PF23271">
    <property type="entry name" value="HEAT_GCN1"/>
    <property type="match status" value="2"/>
</dbReference>
<feature type="compositionally biased region" description="Basic and acidic residues" evidence="4">
    <location>
        <begin position="724"/>
        <end position="735"/>
    </location>
</feature>
<dbReference type="InterPro" id="IPR011989">
    <property type="entry name" value="ARM-like"/>
</dbReference>
<dbReference type="GO" id="GO:0019887">
    <property type="term" value="F:protein kinase regulator activity"/>
    <property type="evidence" value="ECO:0007669"/>
    <property type="project" value="TreeGrafter"/>
</dbReference>
<evidence type="ECO:0000259" key="5">
    <source>
        <dbReference type="SMART" id="SM01349"/>
    </source>
</evidence>
<dbReference type="GO" id="GO:0005829">
    <property type="term" value="C:cytosol"/>
    <property type="evidence" value="ECO:0007669"/>
    <property type="project" value="TreeGrafter"/>
</dbReference>
<evidence type="ECO:0000256" key="2">
    <source>
        <dbReference type="ARBA" id="ARBA00022737"/>
    </source>
</evidence>
<dbReference type="Proteomes" id="UP001445335">
    <property type="component" value="Unassembled WGS sequence"/>
</dbReference>
<feature type="domain" description="TOG" evidence="5">
    <location>
        <begin position="1209"/>
        <end position="1445"/>
    </location>
</feature>
<dbReference type="Pfam" id="PF24993">
    <property type="entry name" value="GNC1_N"/>
    <property type="match status" value="1"/>
</dbReference>
<dbReference type="Pfam" id="PF24984">
    <property type="entry name" value="HEAT_EF3_GNC1"/>
    <property type="match status" value="1"/>
</dbReference>
<dbReference type="SMART" id="SM01349">
    <property type="entry name" value="TOG"/>
    <property type="match status" value="1"/>
</dbReference>
<dbReference type="Pfam" id="PF24987">
    <property type="entry name" value="HEAT_EF3_N"/>
    <property type="match status" value="2"/>
</dbReference>
<dbReference type="EMBL" id="JALJOU010000012">
    <property type="protein sequence ID" value="KAK9840722.1"/>
    <property type="molecule type" value="Genomic_DNA"/>
</dbReference>
<proteinExistence type="inferred from homology"/>
<dbReference type="PROSITE" id="PS50077">
    <property type="entry name" value="HEAT_REPEAT"/>
    <property type="match status" value="2"/>
</dbReference>
<feature type="compositionally biased region" description="Gly residues" evidence="4">
    <location>
        <begin position="711"/>
        <end position="720"/>
    </location>
</feature>
<comment type="caution">
    <text evidence="6">The sequence shown here is derived from an EMBL/GenBank/DDBJ whole genome shotgun (WGS) entry which is preliminary data.</text>
</comment>
<dbReference type="Pfam" id="PF25786">
    <property type="entry name" value="HEAT_GCN1_C"/>
    <property type="match status" value="1"/>
</dbReference>
<protein>
    <recommendedName>
        <fullName evidence="5">TOG domain-containing protein</fullName>
    </recommendedName>
</protein>
<dbReference type="SUPFAM" id="SSF48371">
    <property type="entry name" value="ARM repeat"/>
    <property type="match status" value="4"/>
</dbReference>
<sequence length="2519" mass="264208">MVDALFEANGEAVAASERQRLWRRILGSLRLPGVLDEHAAELCGLVFSTLPLYDVRSQRTVLAALRVALENETFLRAFAASLLPAAHKAAAKLVEAQAALLDDLLAANVWRRVPHVLSSVLRCQPELLEVYAAEASGSPGLVRALLQYLHARPELFAQHRAVFLSCLCDKVLAARERPANAAVEAYQPLLATLTHAEFSGTLLPLVLRMAKRSPDSVLGSTALVLAMLQLDLSQYAAALIANLQPQLRHAKQPIRAAAVDVVAALARRCSSPDEQGAMLATLRRVLDGSAEARPRSAGERAGLVQAVAALAAAPGSSPKSVALAGDAVGLLYASYREEAGEDVRLSIIGALGVWLGRLDAWPPDALSLLKDGLGEKEALRRAHLRALVHALSSRPGARGQIGLLAAALSRVVKEGLAKPTQRADGLAALLAAAYAGPADGQARAELEREKLWTLALQPTSALLAPAMLAKLPAEDASLAVRLAEVLLLHHVQYLDSAATATVARLLLSCLLHSKASVRREAAAAAERCTDAAPDLRGALISALLEMLRDTHMVEALVDPSAPAEDGGISPAAVAQRCLSALLAITPLAVEARGIASGRPAEERAAQAALGSAMAESSVKIFDAVLAALERLTDRREHDALSPSDVKVYQTPPGKVALEVDINALGAPMGVHENGGGANGFAANKPSPAKKAMPDASASRARAAAPASRSGTAGGARGRAGSGKPAERKDPAVEMHERQLAQEAVVRARVAGIRDRLARGLQALAGAAMGNLPFTAQRLEAYAALVTPLLSSPLVGEGAAFTAAHALAASLPGELGRRALAVACSLRLVELCESGGYEAHVELPERQPVVDTIRALASATAGGQPLPTPAYTFLFPVLRAVLSWPQHTTLHEQALAAVSLHVAPGAALPRAASLALLYHVLDLMPAYRVKVQPLLLSLCEGLSTEDLPAALAGLLAEAPHVRGAAIAALPHVPFLQDGDVLASPDVQALLWLARHDVDAANLNAGQRLWDQLGTQLTRDYVAPVLSYLRHAHADVRSATAAALAGGMQVHPDTAREVLSGVLGIYTGGAAPAARSGAAVALATCAAHIRTEDVPKTLDFLLGQALADPSDAVRSQMVDAGVALVTAHGGSKDKDAVLQLFEGYLERKVLEDMDEEAYDRVREGAVVFLGTLARHLEPSGAKVRAIVGTLMDVLATPSADVQTAVSACLTPLMPGLAKDRAFTEALVQSMLKRLLQGSTYGDRRGAALGIAGMVKGLGISAINGYGILDALKTAMDDQSNAGAREGALLALECLCEKLGRLFEPYLVQIMSKLLERFGDVSAAVRAANDALARAVMANLSSQGVKLVLPSLLAGVDSRAWRTKQGSVQMLGAMAYCAPKQLGTALPAVVPKLSEALTDPHPKVQQAARQALKEVGSVIRNPEVLRLSPALLAAIADPNKHAKAALEVLLSTVFIHAVDAASLALIVPVVHRGLRDRSGDAKKRAGRIVGTMCALINEPKDMAPYVPLLMPDLRAALVDPLPEVRATAARALGSLLRGMGEAIGMQELLSWLLATLKSEGSSVERSGAAQGLAEVVAVLGPAHLDALLPNVLAACVSRSSYVREGHLTLFKFLPLAIPDAFQAHLGEVLPAILDGLADEAEGVRDAALAAGRTAVELYAQSALPLLLPAVEAGIVNDNWRIRQSSVELLGDLLFKVAGTSGKVHIDGDSDDEGASTEAHGAAITEALGWQRRNEILARVYMARSDVGYTVRSAALHVWKTVVTNTPRTLAEILPALMANIIASLAAPGEERQQMAGACLGELVKKMGDRVLAHIIPILQQGITSPEAGTRQGVCYGLKELLENISRAQLTEHLSQLLPTVQLALVDPALPVRQAAGAAFSILFKGGASSAVDAVIPSLLSGLEGDSKQAGQALEGLRVILGVRPGTLAGMVPRLLRQPLHSTALRALGSLAEAAGVAINAHLSHILPPLLALASSDGNLPGPAAARESVTKVVAAVNEDGLYLLVAQLEKGLEDSARRRAAAQAITFFCGSTRLDFQEHVPSLLTALVGLMAEEDPGTLQACWEALGAVGASVPKEVQPSYVRCVKDAVGTAREKERRRRRAGPHLLPGFCLPKALAPILPFYLQGVLQGSSAELRELAAEGLGELVEATSEESLRPFTVQITGPLIRIIGDRFAWEIKAAITRTLGLLIAKAGAGLKPFVPQLQTTFLKCLGDQARQVRQSAAENLGELTRLSTRVDNLAGDLIASACAAEPSGREAYLTALRGLLATSGARLSPAVISRAGTALRQLMDSAGEDEAMRAAVAGCLGWYMQHCSTAEVEDLLEYVLGAKPLSKRARLGNALTLASIAEHAAPRLQEAGAVGRAVDAATQLGRDDGHVVRLAAARAGGFLSLAELRGELPAGCLTLLVPLFVCLLGTDQSSDVQRQQMHVLRTLAQTREDALTPFLGELVPSLVGLVQQTLGPTKLAAERSLARILHMDQGCTTVQDFLASGVAGTAVSRQYLTEAAQRRLSRLPLDEDRSF</sequence>
<evidence type="ECO:0000256" key="1">
    <source>
        <dbReference type="ARBA" id="ARBA00007366"/>
    </source>
</evidence>
<dbReference type="InterPro" id="IPR057546">
    <property type="entry name" value="HEAT_GCN1"/>
</dbReference>
<keyword evidence="7" id="KW-1185">Reference proteome</keyword>
<dbReference type="InterPro" id="IPR016024">
    <property type="entry name" value="ARM-type_fold"/>
</dbReference>
<evidence type="ECO:0000313" key="7">
    <source>
        <dbReference type="Proteomes" id="UP001445335"/>
    </source>
</evidence>
<dbReference type="InterPro" id="IPR021133">
    <property type="entry name" value="HEAT_type_2"/>
</dbReference>
<dbReference type="PANTHER" id="PTHR23346:SF7">
    <property type="entry name" value="STALLED RIBOSOME SENSOR GCN1"/>
    <property type="match status" value="1"/>
</dbReference>
<name>A0AAW1S515_9CHLO</name>
<gene>
    <name evidence="6" type="ORF">WJX81_000165</name>
</gene>
<dbReference type="InterPro" id="IPR056810">
    <property type="entry name" value="GNC1-like_N"/>
</dbReference>